<dbReference type="PANTHER" id="PTHR39639">
    <property type="entry name" value="CHROMOSOME 16, WHOLE GENOME SHOTGUN SEQUENCE"/>
    <property type="match status" value="1"/>
</dbReference>
<evidence type="ECO:0000259" key="2">
    <source>
        <dbReference type="Pfam" id="PF03235"/>
    </source>
</evidence>
<feature type="domain" description="GmrSD restriction endonucleases N-terminal" evidence="2">
    <location>
        <begin position="34"/>
        <end position="165"/>
    </location>
</feature>
<keyword evidence="4" id="KW-1185">Reference proteome</keyword>
<dbReference type="InterPro" id="IPR004919">
    <property type="entry name" value="GmrSD_N"/>
</dbReference>
<dbReference type="Pfam" id="PF03235">
    <property type="entry name" value="GmrSD_N"/>
    <property type="match status" value="1"/>
</dbReference>
<dbReference type="RefSeq" id="WP_337333416.1">
    <property type="nucleotide sequence ID" value="NZ_JBBDGM010000018.1"/>
</dbReference>
<dbReference type="EMBL" id="JBBDGM010000018">
    <property type="protein sequence ID" value="MEJ1089771.1"/>
    <property type="molecule type" value="Genomic_DNA"/>
</dbReference>
<sequence length="375" mass="42946">MPNPEPSKQRFLEATHHTVSWFWKRHKADELELKPPYQRNPVWQEKQQAALMDTILRGFPVPELYLQTEVDADGEEKYVVVDGQQRIRACLAFIEGDVPLGEESGTLAGSYFDDLTEGQRRQVFQYKFVVRELPALSDPEIRDIFGRLNRNNIALNAQELRHSTYWGEFITTMEELASNDFWVTSGVFTGNDIRRMLDIEYVSELATSLLYGLQNKKSTLDKFYRTFESEFPDREIARSKFSAVLGELTQLLEWPTDLRWKKKTDFYSLFLVLAEHVDELPFSSDKRTEITSKLKRMSEAVDAYVKDPATSTDIAQAKGYGRAAARAASDLANRRARALALSSYLFDLPYDVGAEEAEDADDIDDTDDIDDADES</sequence>
<evidence type="ECO:0000313" key="4">
    <source>
        <dbReference type="Proteomes" id="UP001371224"/>
    </source>
</evidence>
<protein>
    <submittedName>
        <fullName evidence="3">DUF262 domain-containing protein</fullName>
    </submittedName>
</protein>
<dbReference type="PANTHER" id="PTHR39639:SF1">
    <property type="entry name" value="DUF262 DOMAIN-CONTAINING PROTEIN"/>
    <property type="match status" value="1"/>
</dbReference>
<evidence type="ECO:0000256" key="1">
    <source>
        <dbReference type="SAM" id="MobiDB-lite"/>
    </source>
</evidence>
<evidence type="ECO:0000313" key="3">
    <source>
        <dbReference type="EMBL" id="MEJ1089771.1"/>
    </source>
</evidence>
<accession>A0ABU8LGT2</accession>
<name>A0ABU8LGT2_9MICO</name>
<feature type="region of interest" description="Disordered" evidence="1">
    <location>
        <begin position="356"/>
        <end position="375"/>
    </location>
</feature>
<dbReference type="Proteomes" id="UP001371224">
    <property type="component" value="Unassembled WGS sequence"/>
</dbReference>
<organism evidence="3 4">
    <name type="scientific">Microbacterium bandirmense</name>
    <dbReference type="NCBI Taxonomy" id="3122050"/>
    <lineage>
        <taxon>Bacteria</taxon>
        <taxon>Bacillati</taxon>
        <taxon>Actinomycetota</taxon>
        <taxon>Actinomycetes</taxon>
        <taxon>Micrococcales</taxon>
        <taxon>Microbacteriaceae</taxon>
        <taxon>Microbacterium</taxon>
    </lineage>
</organism>
<comment type="caution">
    <text evidence="3">The sequence shown here is derived from an EMBL/GenBank/DDBJ whole genome shotgun (WGS) entry which is preliminary data.</text>
</comment>
<gene>
    <name evidence="3" type="ORF">WDU99_15755</name>
</gene>
<reference evidence="3 4" key="1">
    <citation type="submission" date="2024-02" db="EMBL/GenBank/DDBJ databases">
        <authorList>
            <person name="Saticioglu I.B."/>
        </authorList>
    </citation>
    <scope>NUCLEOTIDE SEQUENCE [LARGE SCALE GENOMIC DNA]</scope>
    <source>
        <strain evidence="3 4">Mu-80</strain>
    </source>
</reference>
<proteinExistence type="predicted"/>